<gene>
    <name evidence="1" type="ORF">J1N35_042598</name>
</gene>
<evidence type="ECO:0000313" key="2">
    <source>
        <dbReference type="Proteomes" id="UP000828251"/>
    </source>
</evidence>
<evidence type="ECO:0000313" key="1">
    <source>
        <dbReference type="EMBL" id="KAH1030424.1"/>
    </source>
</evidence>
<dbReference type="Proteomes" id="UP000828251">
    <property type="component" value="Unassembled WGS sequence"/>
</dbReference>
<protein>
    <submittedName>
        <fullName evidence="1">Uncharacterized protein</fullName>
    </submittedName>
</protein>
<dbReference type="EMBL" id="JAIQCV010000013">
    <property type="protein sequence ID" value="KAH1030424.1"/>
    <property type="molecule type" value="Genomic_DNA"/>
</dbReference>
<proteinExistence type="predicted"/>
<comment type="caution">
    <text evidence="1">The sequence shown here is derived from an EMBL/GenBank/DDBJ whole genome shotgun (WGS) entry which is preliminary data.</text>
</comment>
<accession>A0A9D3ZE72</accession>
<organism evidence="1 2">
    <name type="scientific">Gossypium stocksii</name>
    <dbReference type="NCBI Taxonomy" id="47602"/>
    <lineage>
        <taxon>Eukaryota</taxon>
        <taxon>Viridiplantae</taxon>
        <taxon>Streptophyta</taxon>
        <taxon>Embryophyta</taxon>
        <taxon>Tracheophyta</taxon>
        <taxon>Spermatophyta</taxon>
        <taxon>Magnoliopsida</taxon>
        <taxon>eudicotyledons</taxon>
        <taxon>Gunneridae</taxon>
        <taxon>Pentapetalae</taxon>
        <taxon>rosids</taxon>
        <taxon>malvids</taxon>
        <taxon>Malvales</taxon>
        <taxon>Malvaceae</taxon>
        <taxon>Malvoideae</taxon>
        <taxon>Gossypium</taxon>
    </lineage>
</organism>
<keyword evidence="2" id="KW-1185">Reference proteome</keyword>
<sequence length="155" mass="17261">MFGRNVYWSIGNGRSMSFWEDVWLSALGPLAAHCISPSDANNGEDVCVWTDTATGVWQTHISYLSSNGRVYSAYRPVVSNNLHSRDDRANNWKKPAVGWIKLNVDRAMQPSSAHGSMGNGRIQNLMAVIDYIRIKHVYRESNLPADYLAKSSANG</sequence>
<name>A0A9D3ZE72_9ROSI</name>
<dbReference type="OrthoDB" id="1002645at2759"/>
<dbReference type="AlphaFoldDB" id="A0A9D3ZE72"/>
<reference evidence="1 2" key="1">
    <citation type="journal article" date="2021" name="Plant Biotechnol. J.">
        <title>Multi-omics assisted identification of the key and species-specific regulatory components of drought-tolerant mechanisms in Gossypium stocksii.</title>
        <authorList>
            <person name="Yu D."/>
            <person name="Ke L."/>
            <person name="Zhang D."/>
            <person name="Wu Y."/>
            <person name="Sun Y."/>
            <person name="Mei J."/>
            <person name="Sun J."/>
            <person name="Sun Y."/>
        </authorList>
    </citation>
    <scope>NUCLEOTIDE SEQUENCE [LARGE SCALE GENOMIC DNA]</scope>
    <source>
        <strain evidence="2">cv. E1</strain>
        <tissue evidence="1">Leaf</tissue>
    </source>
</reference>